<dbReference type="PANTHER" id="PTHR12933">
    <property type="entry name" value="ORF PROTEIN-RELATED"/>
    <property type="match status" value="1"/>
</dbReference>
<dbReference type="GO" id="GO:0032040">
    <property type="term" value="C:small-subunit processome"/>
    <property type="evidence" value="ECO:0007669"/>
    <property type="project" value="TreeGrafter"/>
</dbReference>
<feature type="region of interest" description="Disordered" evidence="4">
    <location>
        <begin position="98"/>
        <end position="129"/>
    </location>
</feature>
<evidence type="ECO:0000313" key="9">
    <source>
        <dbReference type="Proteomes" id="UP000286097"/>
    </source>
</evidence>
<dbReference type="GO" id="GO:0030904">
    <property type="term" value="C:retromer complex"/>
    <property type="evidence" value="ECO:0007669"/>
    <property type="project" value="UniProtKB-ARBA"/>
</dbReference>
<dbReference type="EMBL" id="QKXF01000243">
    <property type="protein sequence ID" value="RQM13666.1"/>
    <property type="molecule type" value="Genomic_DNA"/>
</dbReference>
<dbReference type="PANTHER" id="PTHR12933:SF0">
    <property type="entry name" value="U3 SMALL NUCLEOLAR RNA-ASSOCIATED PROTEIN 25 HOMOLOG"/>
    <property type="match status" value="1"/>
</dbReference>
<feature type="domain" description="UTP25 NTP hydrolase-like" evidence="5">
    <location>
        <begin position="310"/>
        <end position="594"/>
    </location>
</feature>
<feature type="compositionally biased region" description="Basic and acidic residues" evidence="4">
    <location>
        <begin position="141"/>
        <end position="151"/>
    </location>
</feature>
<proteinExistence type="inferred from homology"/>
<dbReference type="VEuPathDB" id="FungiDB:DD237_003990"/>
<feature type="region of interest" description="Disordered" evidence="4">
    <location>
        <begin position="141"/>
        <end position="207"/>
    </location>
</feature>
<evidence type="ECO:0000313" key="8">
    <source>
        <dbReference type="Proteomes" id="UP000282087"/>
    </source>
</evidence>
<comment type="similarity">
    <text evidence="1">Belongs to the VPS26 family.</text>
</comment>
<dbReference type="Pfam" id="PF22916">
    <property type="entry name" value="UTP25_NTPase-like"/>
    <property type="match status" value="1"/>
</dbReference>
<dbReference type="GO" id="GO:0000462">
    <property type="term" value="P:maturation of SSU-rRNA from tricistronic rRNA transcript (SSU-rRNA, 5.8S rRNA, LSU-rRNA)"/>
    <property type="evidence" value="ECO:0007669"/>
    <property type="project" value="TreeGrafter"/>
</dbReference>
<evidence type="ECO:0000256" key="1">
    <source>
        <dbReference type="ARBA" id="ARBA00009100"/>
    </source>
</evidence>
<feature type="compositionally biased region" description="Acidic residues" evidence="4">
    <location>
        <begin position="152"/>
        <end position="171"/>
    </location>
</feature>
<evidence type="ECO:0000256" key="2">
    <source>
        <dbReference type="ARBA" id="ARBA00022448"/>
    </source>
</evidence>
<dbReference type="AlphaFoldDB" id="A0A3M6VL38"/>
<accession>A0A3M6VL38</accession>
<keyword evidence="8" id="KW-1185">Reference proteome</keyword>
<evidence type="ECO:0000313" key="7">
    <source>
        <dbReference type="EMBL" id="RQM13666.1"/>
    </source>
</evidence>
<evidence type="ECO:0000259" key="5">
    <source>
        <dbReference type="Pfam" id="PF22916"/>
    </source>
</evidence>
<protein>
    <recommendedName>
        <fullName evidence="5">UTP25 NTP hydrolase-like domain-containing protein</fullName>
    </recommendedName>
</protein>
<dbReference type="InterPro" id="IPR014752">
    <property type="entry name" value="Arrestin-like_C"/>
</dbReference>
<feature type="compositionally biased region" description="Acidic residues" evidence="4">
    <location>
        <begin position="111"/>
        <end position="123"/>
    </location>
</feature>
<dbReference type="Pfam" id="PF03643">
    <property type="entry name" value="Vps26"/>
    <property type="match status" value="1"/>
</dbReference>
<feature type="compositionally biased region" description="Basic residues" evidence="4">
    <location>
        <begin position="1"/>
        <end position="18"/>
    </location>
</feature>
<dbReference type="InterPro" id="IPR053940">
    <property type="entry name" value="UTP25_NTPase-like"/>
</dbReference>
<evidence type="ECO:0000313" key="6">
    <source>
        <dbReference type="EMBL" id="RMX67087.1"/>
    </source>
</evidence>
<dbReference type="GO" id="GO:0019843">
    <property type="term" value="F:rRNA binding"/>
    <property type="evidence" value="ECO:0007669"/>
    <property type="project" value="TreeGrafter"/>
</dbReference>
<feature type="compositionally biased region" description="Acidic residues" evidence="4">
    <location>
        <begin position="186"/>
        <end position="203"/>
    </location>
</feature>
<dbReference type="STRING" id="542832.A0A3M6VL38"/>
<comment type="caution">
    <text evidence="6">The sequence shown here is derived from an EMBL/GenBank/DDBJ whole genome shotgun (WGS) entry which is preliminary data.</text>
</comment>
<keyword evidence="3" id="KW-0653">Protein transport</keyword>
<evidence type="ECO:0000256" key="4">
    <source>
        <dbReference type="SAM" id="MobiDB-lite"/>
    </source>
</evidence>
<keyword evidence="2" id="KW-0813">Transport</keyword>
<name>A0A3M6VL38_9STRA</name>
<dbReference type="InterPro" id="IPR028934">
    <property type="entry name" value="Vps26-related"/>
</dbReference>
<evidence type="ECO:0000256" key="3">
    <source>
        <dbReference type="ARBA" id="ARBA00022927"/>
    </source>
</evidence>
<dbReference type="InterPro" id="IPR010678">
    <property type="entry name" value="UTP25"/>
</dbReference>
<feature type="region of interest" description="Disordered" evidence="4">
    <location>
        <begin position="1"/>
        <end position="57"/>
    </location>
</feature>
<dbReference type="GO" id="GO:0034511">
    <property type="term" value="F:U3 snoRNA binding"/>
    <property type="evidence" value="ECO:0007669"/>
    <property type="project" value="InterPro"/>
</dbReference>
<dbReference type="FunFam" id="2.60.40.640:FF:000015">
    <property type="entry name" value="Vacuolar protein sorting-associated protein 26"/>
    <property type="match status" value="1"/>
</dbReference>
<dbReference type="GO" id="GO:0006886">
    <property type="term" value="P:intracellular protein transport"/>
    <property type="evidence" value="ECO:0007669"/>
    <property type="project" value="InterPro"/>
</dbReference>
<dbReference type="Proteomes" id="UP000282087">
    <property type="component" value="Unassembled WGS sequence"/>
</dbReference>
<organism evidence="6 8">
    <name type="scientific">Peronospora effusa</name>
    <dbReference type="NCBI Taxonomy" id="542832"/>
    <lineage>
        <taxon>Eukaryota</taxon>
        <taxon>Sar</taxon>
        <taxon>Stramenopiles</taxon>
        <taxon>Oomycota</taxon>
        <taxon>Peronosporomycetes</taxon>
        <taxon>Peronosporales</taxon>
        <taxon>Peronosporaceae</taxon>
        <taxon>Peronospora</taxon>
    </lineage>
</organism>
<dbReference type="EMBL" id="QLLG01000177">
    <property type="protein sequence ID" value="RMX67087.1"/>
    <property type="molecule type" value="Genomic_DNA"/>
</dbReference>
<dbReference type="Proteomes" id="UP000286097">
    <property type="component" value="Unassembled WGS sequence"/>
</dbReference>
<reference evidence="8 9" key="1">
    <citation type="submission" date="2018-06" db="EMBL/GenBank/DDBJ databases">
        <title>Comparative genomics of downy mildews reveals potential adaptations to biotrophy.</title>
        <authorList>
            <person name="Fletcher K."/>
            <person name="Klosterman S.J."/>
            <person name="Derevnina L."/>
            <person name="Martin F."/>
            <person name="Koike S."/>
            <person name="Reyes Chin-Wo S."/>
            <person name="Mou B."/>
            <person name="Michelmore R."/>
        </authorList>
    </citation>
    <scope>NUCLEOTIDE SEQUENCE [LARGE SCALE GENOMIC DNA]</scope>
    <source>
        <strain evidence="7 9">R13</strain>
        <strain evidence="6 8">R14</strain>
    </source>
</reference>
<sequence>MGLRKGGSKKKGNCKRKANVWDDAELKTKRGVIPSENDAKRSKSSFKGSMMGQWKTRKNVERTKERKFFVSVEEKKRWQREQYEEMWEHTANAIYTKNEAVEAEIEAKEDKEEEEEDSESDLEDVLHGKKRNELFDEFVKTFKMEEGGKEEKEEEEEEREEEMLTEEQDAEKEERENDNQVAAMEKDDEEKMEEEQQDEEEQEDPYRRRYLLSSFSEQDAKKFTATMRKFTKVDIQTLEEKMYDVTYRKGVDEDIKGVAGVVTTPELAMKKKPYVRSRLMATWKRHGLDPETVFPKGSVERALWQQLSAYMDVFFAGQTFENTATLRRLSAMHVLNHVLKARDTVTRNNERIKKRDAEKADDEEEKEYRDQGFCRASVLVLLPLRSAAVAFVNQLLKLLPANVDTFHNKDRFFRDFGSAVAEKDMKDDNSTTDDGKKEWQRVFDEGNNDDCFQLGLSFSRKAVRFYSEYHHADVIIASPLGLRQQLGDEVAVLDDTESTVDVQLSSDFLSSIEVCLVDSASLMAMQNLDHLRTVLRATNVPPKEAPHADFARVREWNLTFLASFFRQTVVFAHNVEPLVHALVTKTCRNISGLVKYVRIYDMANGTASISQVVPHVKQLFQRVDLNTTDSCHLSATDEAELRFEYFKKHVFEPLLDQPRKHVVIVIPSYFDYVRVRNLFHEPLNQKLVTSVECCEYSPSRQVSRARTMFFHGQCHVLLYTERFHFYHQYQIRGIEQLIWYGVPMMHEFYPEMLNFVETSGHEPENFDQSAEKYSSIVLFTRVSSADLHFSLEGAEHRPILSIPHYDNSKNGKSKELPLFRANEDIRGRLTVKINSGRKLEHTGLKVELIGVLTVPMDRHAGYEFLHSVRELQSSGQIIQGEETFAFDFIQVDKIYESYYGHSVKLRYILRATLSRGHYASNLIHEQELGVQHVTLPPPVDKSIQMEVGIEDCLHLEFEYGKSNYHLEDVVIGKIVFLVVRIKIKHMELGILRRESVGSGTQRHCESDTITKFEIMDGAPVKHESVPVRLYLAPYALTPTYHNVQNRFSVKYFLNLVLVDEGDRRYFKQQEITLWRKTFG</sequence>
<gene>
    <name evidence="7" type="ORF">DD237_003990</name>
    <name evidence="6" type="ORF">DD238_003800</name>
</gene>
<dbReference type="Gene3D" id="2.60.40.640">
    <property type="match status" value="2"/>
</dbReference>